<feature type="region of interest" description="Disordered" evidence="1">
    <location>
        <begin position="1"/>
        <end position="24"/>
    </location>
</feature>
<evidence type="ECO:0000256" key="1">
    <source>
        <dbReference type="SAM" id="MobiDB-lite"/>
    </source>
</evidence>
<evidence type="ECO:0000313" key="2">
    <source>
        <dbReference type="EMBL" id="MBW0574199.1"/>
    </source>
</evidence>
<feature type="compositionally biased region" description="Polar residues" evidence="1">
    <location>
        <begin position="60"/>
        <end position="82"/>
    </location>
</feature>
<protein>
    <submittedName>
        <fullName evidence="2">Uncharacterized protein</fullName>
    </submittedName>
</protein>
<feature type="compositionally biased region" description="Basic and acidic residues" evidence="1">
    <location>
        <begin position="41"/>
        <end position="58"/>
    </location>
</feature>
<dbReference type="EMBL" id="AVOT02093674">
    <property type="protein sequence ID" value="MBW0574199.1"/>
    <property type="molecule type" value="Genomic_DNA"/>
</dbReference>
<feature type="compositionally biased region" description="Basic and acidic residues" evidence="1">
    <location>
        <begin position="83"/>
        <end position="96"/>
    </location>
</feature>
<dbReference type="Proteomes" id="UP000765509">
    <property type="component" value="Unassembled WGS sequence"/>
</dbReference>
<reference evidence="2" key="1">
    <citation type="submission" date="2021-03" db="EMBL/GenBank/DDBJ databases">
        <title>Draft genome sequence of rust myrtle Austropuccinia psidii MF-1, a brazilian biotype.</title>
        <authorList>
            <person name="Quecine M.C."/>
            <person name="Pachon D.M.R."/>
            <person name="Bonatelli M.L."/>
            <person name="Correr F.H."/>
            <person name="Franceschini L.M."/>
            <person name="Leite T.F."/>
            <person name="Margarido G.R.A."/>
            <person name="Almeida C.A."/>
            <person name="Ferrarezi J.A."/>
            <person name="Labate C.A."/>
        </authorList>
    </citation>
    <scope>NUCLEOTIDE SEQUENCE</scope>
    <source>
        <strain evidence="2">MF-1</strain>
    </source>
</reference>
<gene>
    <name evidence="2" type="ORF">O181_113914</name>
</gene>
<sequence>MNSSSSEEVHGARKYIGTSEGLDTNVLQRTILTDKSLVEKPKHAIRGPEEEFGLREVKQPSGSSPSLHKQNSASTSAKQAQESPKDQPEEQAKGKA</sequence>
<accession>A0A9Q3K4F1</accession>
<evidence type="ECO:0000313" key="3">
    <source>
        <dbReference type="Proteomes" id="UP000765509"/>
    </source>
</evidence>
<dbReference type="AlphaFoldDB" id="A0A9Q3K4F1"/>
<name>A0A9Q3K4F1_9BASI</name>
<proteinExistence type="predicted"/>
<feature type="region of interest" description="Disordered" evidence="1">
    <location>
        <begin position="41"/>
        <end position="96"/>
    </location>
</feature>
<keyword evidence="3" id="KW-1185">Reference proteome</keyword>
<comment type="caution">
    <text evidence="2">The sequence shown here is derived from an EMBL/GenBank/DDBJ whole genome shotgun (WGS) entry which is preliminary data.</text>
</comment>
<organism evidence="2 3">
    <name type="scientific">Austropuccinia psidii MF-1</name>
    <dbReference type="NCBI Taxonomy" id="1389203"/>
    <lineage>
        <taxon>Eukaryota</taxon>
        <taxon>Fungi</taxon>
        <taxon>Dikarya</taxon>
        <taxon>Basidiomycota</taxon>
        <taxon>Pucciniomycotina</taxon>
        <taxon>Pucciniomycetes</taxon>
        <taxon>Pucciniales</taxon>
        <taxon>Sphaerophragmiaceae</taxon>
        <taxon>Austropuccinia</taxon>
    </lineage>
</organism>